<feature type="domain" description="EamA" evidence="2">
    <location>
        <begin position="160"/>
        <end position="294"/>
    </location>
</feature>
<keyword evidence="1" id="KW-1133">Transmembrane helix</keyword>
<sequence>MSIQAYLGSIAVLGAALIWGTTGTAAAYAPNLSPLAIGAFAMGFGGILQALIAKRSIQKYWRNILQQRSLLSAGVLSVAIYPLAFYSSMYYAGVTIGTVISIGTAPIFSALLERFFNHQSLSLRWVISFILGILGVVLLTFSDNHASNTADAVTALNKPLGIILGLVAAATYSTYSWAAKQFINQGFDAKAAMGSIFGLAAFILIPSLFWTAQNLLDEARHLYVVTYMAAIPMFLGYLLFGYGLKTVSASYATTLTLFEPVVAALFAALLIGEKIAILGWIGIVMIFACLLILSLKKAS</sequence>
<comment type="caution">
    <text evidence="3">The sequence shown here is derived from an EMBL/GenBank/DDBJ whole genome shotgun (WGS) entry which is preliminary data.</text>
</comment>
<feature type="transmembrane region" description="Helical" evidence="1">
    <location>
        <begin position="222"/>
        <end position="244"/>
    </location>
</feature>
<feature type="transmembrane region" description="Helical" evidence="1">
    <location>
        <begin position="123"/>
        <end position="141"/>
    </location>
</feature>
<evidence type="ECO:0000313" key="4">
    <source>
        <dbReference type="Proteomes" id="UP001500631"/>
    </source>
</evidence>
<dbReference type="RefSeq" id="WP_345668206.1">
    <property type="nucleotide sequence ID" value="NZ_BAABKE010000011.1"/>
</dbReference>
<reference evidence="4" key="1">
    <citation type="journal article" date="2019" name="Int. J. Syst. Evol. Microbiol.">
        <title>The Global Catalogue of Microorganisms (GCM) 10K type strain sequencing project: providing services to taxonomists for standard genome sequencing and annotation.</title>
        <authorList>
            <consortium name="The Broad Institute Genomics Platform"/>
            <consortium name="The Broad Institute Genome Sequencing Center for Infectious Disease"/>
            <person name="Wu L."/>
            <person name="Ma J."/>
        </authorList>
    </citation>
    <scope>NUCLEOTIDE SEQUENCE [LARGE SCALE GENOMIC DNA]</scope>
    <source>
        <strain evidence="4">JCM 18424</strain>
    </source>
</reference>
<feature type="transmembrane region" description="Helical" evidence="1">
    <location>
        <begin position="251"/>
        <end position="271"/>
    </location>
</feature>
<keyword evidence="1" id="KW-0472">Membrane</keyword>
<dbReference type="PANTHER" id="PTHR22911">
    <property type="entry name" value="ACYL-MALONYL CONDENSING ENZYME-RELATED"/>
    <property type="match status" value="1"/>
</dbReference>
<dbReference type="Pfam" id="PF00892">
    <property type="entry name" value="EamA"/>
    <property type="match status" value="2"/>
</dbReference>
<feature type="transmembrane region" description="Helical" evidence="1">
    <location>
        <begin position="35"/>
        <end position="53"/>
    </location>
</feature>
<evidence type="ECO:0000256" key="1">
    <source>
        <dbReference type="SAM" id="Phobius"/>
    </source>
</evidence>
<gene>
    <name evidence="3" type="ORF">GCM10023338_23570</name>
</gene>
<evidence type="ECO:0000313" key="3">
    <source>
        <dbReference type="EMBL" id="GAA5104213.1"/>
    </source>
</evidence>
<feature type="transmembrane region" description="Helical" evidence="1">
    <location>
        <begin position="90"/>
        <end position="111"/>
    </location>
</feature>
<proteinExistence type="predicted"/>
<dbReference type="InterPro" id="IPR037185">
    <property type="entry name" value="EmrE-like"/>
</dbReference>
<dbReference type="EMBL" id="BAABKE010000011">
    <property type="protein sequence ID" value="GAA5104213.1"/>
    <property type="molecule type" value="Genomic_DNA"/>
</dbReference>
<feature type="transmembrane region" description="Helical" evidence="1">
    <location>
        <begin position="191"/>
        <end position="210"/>
    </location>
</feature>
<organism evidence="3 4">
    <name type="scientific">Wohlfahrtiimonas larvae</name>
    <dbReference type="NCBI Taxonomy" id="1157986"/>
    <lineage>
        <taxon>Bacteria</taxon>
        <taxon>Pseudomonadati</taxon>
        <taxon>Pseudomonadota</taxon>
        <taxon>Gammaproteobacteria</taxon>
        <taxon>Cardiobacteriales</taxon>
        <taxon>Ignatzschineriaceae</taxon>
        <taxon>Wohlfahrtiimonas</taxon>
    </lineage>
</organism>
<keyword evidence="1" id="KW-0812">Transmembrane</keyword>
<name>A0ABP9MYT7_9GAMM</name>
<keyword evidence="4" id="KW-1185">Reference proteome</keyword>
<protein>
    <submittedName>
        <fullName evidence="3">EamA family transporter</fullName>
    </submittedName>
</protein>
<dbReference type="PANTHER" id="PTHR22911:SF79">
    <property type="entry name" value="MOBA-LIKE NTP TRANSFERASE DOMAIN-CONTAINING PROTEIN"/>
    <property type="match status" value="1"/>
</dbReference>
<feature type="domain" description="EamA" evidence="2">
    <location>
        <begin position="8"/>
        <end position="140"/>
    </location>
</feature>
<accession>A0ABP9MYT7</accession>
<feature type="transmembrane region" description="Helical" evidence="1">
    <location>
        <begin position="65"/>
        <end position="84"/>
    </location>
</feature>
<evidence type="ECO:0000259" key="2">
    <source>
        <dbReference type="Pfam" id="PF00892"/>
    </source>
</evidence>
<dbReference type="SUPFAM" id="SSF103481">
    <property type="entry name" value="Multidrug resistance efflux transporter EmrE"/>
    <property type="match status" value="2"/>
</dbReference>
<feature type="transmembrane region" description="Helical" evidence="1">
    <location>
        <begin position="277"/>
        <end position="295"/>
    </location>
</feature>
<dbReference type="InterPro" id="IPR000620">
    <property type="entry name" value="EamA_dom"/>
</dbReference>
<dbReference type="Proteomes" id="UP001500631">
    <property type="component" value="Unassembled WGS sequence"/>
</dbReference>
<feature type="transmembrane region" description="Helical" evidence="1">
    <location>
        <begin position="161"/>
        <end position="179"/>
    </location>
</feature>